<name>A0A9K3GFC9_9EUKA</name>
<keyword evidence="4" id="KW-1185">Reference proteome</keyword>
<gene>
    <name evidence="3" type="ORF">KIPB_002868</name>
</gene>
<dbReference type="Gene3D" id="3.50.50.60">
    <property type="entry name" value="FAD/NAD(P)-binding domain"/>
    <property type="match status" value="1"/>
</dbReference>
<comment type="caution">
    <text evidence="3">The sequence shown here is derived from an EMBL/GenBank/DDBJ whole genome shotgun (WGS) entry which is preliminary data.</text>
</comment>
<dbReference type="OrthoDB" id="361797at2759"/>
<dbReference type="EMBL" id="BDIP01000509">
    <property type="protein sequence ID" value="GIQ81839.1"/>
    <property type="molecule type" value="Genomic_DNA"/>
</dbReference>
<evidence type="ECO:0000259" key="2">
    <source>
        <dbReference type="Pfam" id="PF02852"/>
    </source>
</evidence>
<dbReference type="GO" id="GO:0006103">
    <property type="term" value="P:2-oxoglutarate metabolic process"/>
    <property type="evidence" value="ECO:0007669"/>
    <property type="project" value="TreeGrafter"/>
</dbReference>
<dbReference type="InterPro" id="IPR004099">
    <property type="entry name" value="Pyr_nucl-diS_OxRdtase_dimer"/>
</dbReference>
<organism evidence="3 4">
    <name type="scientific">Kipferlia bialata</name>
    <dbReference type="NCBI Taxonomy" id="797122"/>
    <lineage>
        <taxon>Eukaryota</taxon>
        <taxon>Metamonada</taxon>
        <taxon>Carpediemonas-like organisms</taxon>
        <taxon>Kipferlia</taxon>
    </lineage>
</organism>
<dbReference type="Pfam" id="PF02852">
    <property type="entry name" value="Pyr_redox_dim"/>
    <property type="match status" value="1"/>
</dbReference>
<feature type="domain" description="Pyridine nucleotide-disulphide oxidoreductase dimerisation" evidence="2">
    <location>
        <begin position="63"/>
        <end position="166"/>
    </location>
</feature>
<dbReference type="GO" id="GO:0050660">
    <property type="term" value="F:flavin adenine dinucleotide binding"/>
    <property type="evidence" value="ECO:0007669"/>
    <property type="project" value="TreeGrafter"/>
</dbReference>
<dbReference type="InterPro" id="IPR016156">
    <property type="entry name" value="FAD/NAD-linked_Rdtase_dimer_sf"/>
</dbReference>
<evidence type="ECO:0000256" key="1">
    <source>
        <dbReference type="ARBA" id="ARBA00023027"/>
    </source>
</evidence>
<dbReference type="SUPFAM" id="SSF55424">
    <property type="entry name" value="FAD/NAD-linked reductases, dimerisation (C-terminal) domain"/>
    <property type="match status" value="1"/>
</dbReference>
<dbReference type="PANTHER" id="PTHR22912:SF217">
    <property type="entry name" value="DIHYDROLIPOYL DEHYDROGENASE"/>
    <property type="match status" value="1"/>
</dbReference>
<dbReference type="AlphaFoldDB" id="A0A9K3GFC9"/>
<dbReference type="PANTHER" id="PTHR22912">
    <property type="entry name" value="DISULFIDE OXIDOREDUCTASE"/>
    <property type="match status" value="1"/>
</dbReference>
<dbReference type="Proteomes" id="UP000265618">
    <property type="component" value="Unassembled WGS sequence"/>
</dbReference>
<accession>A0A9K3GFC9</accession>
<protein>
    <recommendedName>
        <fullName evidence="2">Pyridine nucleotide-disulphide oxidoreductase dimerisation domain-containing protein</fullName>
    </recommendedName>
</protein>
<reference evidence="3 4" key="1">
    <citation type="journal article" date="2018" name="PLoS ONE">
        <title>The draft genome of Kipferlia bialata reveals reductive genome evolution in fornicate parasites.</title>
        <authorList>
            <person name="Tanifuji G."/>
            <person name="Takabayashi S."/>
            <person name="Kume K."/>
            <person name="Takagi M."/>
            <person name="Nakayama T."/>
            <person name="Kamikawa R."/>
            <person name="Inagaki Y."/>
            <person name="Hashimoto T."/>
        </authorList>
    </citation>
    <scope>NUCLEOTIDE SEQUENCE [LARGE SCALE GENOMIC DNA]</scope>
    <source>
        <strain evidence="3">NY0173</strain>
    </source>
</reference>
<dbReference type="PRINTS" id="PR00411">
    <property type="entry name" value="PNDRDTASEI"/>
</dbReference>
<dbReference type="InterPro" id="IPR050151">
    <property type="entry name" value="Class-I_Pyr_Nuc-Dis_Oxidored"/>
</dbReference>
<dbReference type="InterPro" id="IPR036188">
    <property type="entry name" value="FAD/NAD-bd_sf"/>
</dbReference>
<keyword evidence="1" id="KW-0520">NAD</keyword>
<evidence type="ECO:0000313" key="4">
    <source>
        <dbReference type="Proteomes" id="UP000265618"/>
    </source>
</evidence>
<dbReference type="Gene3D" id="3.30.390.30">
    <property type="match status" value="1"/>
</dbReference>
<sequence>MTNVEGVYAVGDINGKALFRHAANYQQASVMAQFASVASGVSWKTVHTFGEALGLDRQLDPCPSAIFTHPTIAYLGMRESDLTSPYVKSVLWFKNHDRGIAIMPKTGFVKVLVCAESGRLLGIHCLGTDADVLVHSLTPYLWAKTPVEEILTSGTTVHPTLSEVCRNVLFDARKQLLDLGRAMDPLARYMA</sequence>
<dbReference type="GO" id="GO:0004148">
    <property type="term" value="F:dihydrolipoyl dehydrogenase (NADH) activity"/>
    <property type="evidence" value="ECO:0007669"/>
    <property type="project" value="TreeGrafter"/>
</dbReference>
<proteinExistence type="predicted"/>
<evidence type="ECO:0000313" key="3">
    <source>
        <dbReference type="EMBL" id="GIQ81839.1"/>
    </source>
</evidence>